<evidence type="ECO:0000259" key="3">
    <source>
        <dbReference type="PROSITE" id="PS51186"/>
    </source>
</evidence>
<accession>A0ABV3XAM9</accession>
<gene>
    <name evidence="4" type="ORF">ABQ292_02155</name>
</gene>
<sequence length="298" mass="32677">MSVPVVRPFRRADRDQLTALVNAHVCTVVPGWAVSTAVLLAQIERDPAQYVTDPWVRARATLVAEVDSRLVAAAHLRRYRDDADVGPDRRGAGEIAWLVCWPAHEEAGARLAAACTEVLGSWRVRRQYADGDLPTPATYGVPDSWPHVARVLAGAGFDPASARTEVTLAGTLDDVPLPRPPAVPDLELQRVVGTFAARFVATRHGEVVGYVEAQDDHTRGGSLSRLHGWADLAELHVAEGVRGAGVGTWLVASMAEWLRLGGTRRFLVALGQDDLPLEPWFARFGWRRIGRTRRGWER</sequence>
<organism evidence="4 5">
    <name type="scientific">Geodermatophilus maliterrae</name>
    <dbReference type="NCBI Taxonomy" id="3162531"/>
    <lineage>
        <taxon>Bacteria</taxon>
        <taxon>Bacillati</taxon>
        <taxon>Actinomycetota</taxon>
        <taxon>Actinomycetes</taxon>
        <taxon>Geodermatophilales</taxon>
        <taxon>Geodermatophilaceae</taxon>
        <taxon>Geodermatophilus</taxon>
    </lineage>
</organism>
<keyword evidence="1 4" id="KW-0808">Transferase</keyword>
<dbReference type="PANTHER" id="PTHR43877">
    <property type="entry name" value="AMINOALKYLPHOSPHONATE N-ACETYLTRANSFERASE-RELATED-RELATED"/>
    <property type="match status" value="1"/>
</dbReference>
<dbReference type="Proteomes" id="UP001560045">
    <property type="component" value="Unassembled WGS sequence"/>
</dbReference>
<dbReference type="CDD" id="cd04301">
    <property type="entry name" value="NAT_SF"/>
    <property type="match status" value="1"/>
</dbReference>
<keyword evidence="5" id="KW-1185">Reference proteome</keyword>
<dbReference type="Gene3D" id="3.40.630.30">
    <property type="match status" value="2"/>
</dbReference>
<dbReference type="EC" id="2.3.1.-" evidence="4"/>
<dbReference type="Pfam" id="PF00583">
    <property type="entry name" value="Acetyltransf_1"/>
    <property type="match status" value="1"/>
</dbReference>
<dbReference type="InterPro" id="IPR016181">
    <property type="entry name" value="Acyl_CoA_acyltransferase"/>
</dbReference>
<dbReference type="InterPro" id="IPR050832">
    <property type="entry name" value="Bact_Acetyltransf"/>
</dbReference>
<dbReference type="EMBL" id="JBFNXQ010000004">
    <property type="protein sequence ID" value="MEX5717168.1"/>
    <property type="molecule type" value="Genomic_DNA"/>
</dbReference>
<dbReference type="PROSITE" id="PS51186">
    <property type="entry name" value="GNAT"/>
    <property type="match status" value="1"/>
</dbReference>
<evidence type="ECO:0000313" key="5">
    <source>
        <dbReference type="Proteomes" id="UP001560045"/>
    </source>
</evidence>
<name>A0ABV3XAM9_9ACTN</name>
<reference evidence="4 5" key="1">
    <citation type="submission" date="2024-06" db="EMBL/GenBank/DDBJ databases">
        <title>Draft genome sequence of Geodermatophilus badlandi, a novel member of the Geodermatophilaceae isolated from badland sedimentary rocks in the Red desert, Wyoming, USA.</title>
        <authorList>
            <person name="Ben Tekaya S."/>
            <person name="Nouioui I."/>
            <person name="Flores G.M."/>
            <person name="Shaal M.N."/>
            <person name="Bredoire F."/>
            <person name="Basile F."/>
            <person name="Van Diepen L."/>
            <person name="Ward N.L."/>
        </authorList>
    </citation>
    <scope>NUCLEOTIDE SEQUENCE [LARGE SCALE GENOMIC DNA]</scope>
    <source>
        <strain evidence="4 5">WL48A</strain>
    </source>
</reference>
<evidence type="ECO:0000313" key="4">
    <source>
        <dbReference type="EMBL" id="MEX5717168.1"/>
    </source>
</evidence>
<dbReference type="SUPFAM" id="SSF55729">
    <property type="entry name" value="Acyl-CoA N-acyltransferases (Nat)"/>
    <property type="match status" value="1"/>
</dbReference>
<feature type="domain" description="N-acetyltransferase" evidence="3">
    <location>
        <begin position="155"/>
        <end position="298"/>
    </location>
</feature>
<evidence type="ECO:0000256" key="2">
    <source>
        <dbReference type="ARBA" id="ARBA00023315"/>
    </source>
</evidence>
<keyword evidence="2 4" id="KW-0012">Acyltransferase</keyword>
<dbReference type="InterPro" id="IPR000182">
    <property type="entry name" value="GNAT_dom"/>
</dbReference>
<protein>
    <submittedName>
        <fullName evidence="4">GNAT family N-acetyltransferase</fullName>
        <ecNumber evidence="4">2.3.1.-</ecNumber>
    </submittedName>
</protein>
<proteinExistence type="predicted"/>
<dbReference type="RefSeq" id="WP_369202769.1">
    <property type="nucleotide sequence ID" value="NZ_JBFNXQ010000004.1"/>
</dbReference>
<comment type="caution">
    <text evidence="4">The sequence shown here is derived from an EMBL/GenBank/DDBJ whole genome shotgun (WGS) entry which is preliminary data.</text>
</comment>
<evidence type="ECO:0000256" key="1">
    <source>
        <dbReference type="ARBA" id="ARBA00022679"/>
    </source>
</evidence>
<dbReference type="GO" id="GO:0016746">
    <property type="term" value="F:acyltransferase activity"/>
    <property type="evidence" value="ECO:0007669"/>
    <property type="project" value="UniProtKB-KW"/>
</dbReference>